<comment type="caution">
    <text evidence="3">The sequence shown here is derived from an EMBL/GenBank/DDBJ whole genome shotgun (WGS) entry which is preliminary data.</text>
</comment>
<sequence length="150" mass="16195">MSLTCHLAYATHTSLPHTLPPDTSLGFQTTSANISNHPSPRYTAAPIAAARECYIRQTGKHWNQLVQLATMKTCLAFLLLSLIYLALVENAAPAAGETVTPLFVMDGPTRSTKPSSDSKNPQSTTSTAASISPFFHTCLSTLFLLLPQYI</sequence>
<keyword evidence="2" id="KW-0472">Membrane</keyword>
<feature type="transmembrane region" description="Helical" evidence="2">
    <location>
        <begin position="127"/>
        <end position="146"/>
    </location>
</feature>
<dbReference type="GeneID" id="36346632"/>
<keyword evidence="2" id="KW-1133">Transmembrane helix</keyword>
<accession>W6U166</accession>
<dbReference type="KEGG" id="egl:EGR_10917"/>
<dbReference type="AlphaFoldDB" id="W6U166"/>
<name>W6U166_ECHGR</name>
<dbReference type="Proteomes" id="UP000019149">
    <property type="component" value="Unassembled WGS sequence"/>
</dbReference>
<feature type="transmembrane region" description="Helical" evidence="2">
    <location>
        <begin position="65"/>
        <end position="87"/>
    </location>
</feature>
<proteinExistence type="predicted"/>
<gene>
    <name evidence="3" type="ORF">EGR_10917</name>
</gene>
<organism evidence="3 4">
    <name type="scientific">Echinococcus granulosus</name>
    <name type="common">Hydatid tapeworm</name>
    <dbReference type="NCBI Taxonomy" id="6210"/>
    <lineage>
        <taxon>Eukaryota</taxon>
        <taxon>Metazoa</taxon>
        <taxon>Spiralia</taxon>
        <taxon>Lophotrochozoa</taxon>
        <taxon>Platyhelminthes</taxon>
        <taxon>Cestoda</taxon>
        <taxon>Eucestoda</taxon>
        <taxon>Cyclophyllidea</taxon>
        <taxon>Taeniidae</taxon>
        <taxon>Echinococcus</taxon>
        <taxon>Echinococcus granulosus group</taxon>
    </lineage>
</organism>
<dbReference type="EMBL" id="APAU02000302">
    <property type="protein sequence ID" value="EUB54226.1"/>
    <property type="molecule type" value="Genomic_DNA"/>
</dbReference>
<evidence type="ECO:0000313" key="4">
    <source>
        <dbReference type="Proteomes" id="UP000019149"/>
    </source>
</evidence>
<feature type="region of interest" description="Disordered" evidence="1">
    <location>
        <begin position="106"/>
        <end position="127"/>
    </location>
</feature>
<dbReference type="OrthoDB" id="6304086at2759"/>
<feature type="compositionally biased region" description="Polar residues" evidence="1">
    <location>
        <begin position="109"/>
        <end position="127"/>
    </location>
</feature>
<dbReference type="RefSeq" id="XP_024345422.1">
    <property type="nucleotide sequence ID" value="XM_024500166.1"/>
</dbReference>
<evidence type="ECO:0000256" key="2">
    <source>
        <dbReference type="SAM" id="Phobius"/>
    </source>
</evidence>
<evidence type="ECO:0000256" key="1">
    <source>
        <dbReference type="SAM" id="MobiDB-lite"/>
    </source>
</evidence>
<keyword evidence="2" id="KW-0812">Transmembrane</keyword>
<reference evidence="3 4" key="1">
    <citation type="journal article" date="2013" name="Nat. Genet.">
        <title>The genome of the hydatid tapeworm Echinococcus granulosus.</title>
        <authorList>
            <person name="Zheng H."/>
            <person name="Zhang W."/>
            <person name="Zhang L."/>
            <person name="Zhang Z."/>
            <person name="Li J."/>
            <person name="Lu G."/>
            <person name="Zhu Y."/>
            <person name="Wang Y."/>
            <person name="Huang Y."/>
            <person name="Liu J."/>
            <person name="Kang H."/>
            <person name="Chen J."/>
            <person name="Wang L."/>
            <person name="Chen A."/>
            <person name="Yu S."/>
            <person name="Gao Z."/>
            <person name="Jin L."/>
            <person name="Gu W."/>
            <person name="Wang Z."/>
            <person name="Zhao L."/>
            <person name="Shi B."/>
            <person name="Wen H."/>
            <person name="Lin R."/>
            <person name="Jones M.K."/>
            <person name="Brejova B."/>
            <person name="Vinar T."/>
            <person name="Zhao G."/>
            <person name="McManus D.P."/>
            <person name="Chen Z."/>
            <person name="Zhou Y."/>
            <person name="Wang S."/>
        </authorList>
    </citation>
    <scope>NUCLEOTIDE SEQUENCE [LARGE SCALE GENOMIC DNA]</scope>
</reference>
<evidence type="ECO:0000313" key="3">
    <source>
        <dbReference type="EMBL" id="EUB54226.1"/>
    </source>
</evidence>
<protein>
    <submittedName>
        <fullName evidence="3">Uncharacterized protein</fullName>
    </submittedName>
</protein>
<keyword evidence="4" id="KW-1185">Reference proteome</keyword>
<dbReference type="CTD" id="36346632"/>